<evidence type="ECO:0000313" key="1">
    <source>
        <dbReference type="EMBL" id="KAH0542512.1"/>
    </source>
</evidence>
<evidence type="ECO:0000313" key="2">
    <source>
        <dbReference type="Proteomes" id="UP000698800"/>
    </source>
</evidence>
<dbReference type="Proteomes" id="UP000698800">
    <property type="component" value="Unassembled WGS sequence"/>
</dbReference>
<keyword evidence="2" id="KW-1185">Reference proteome</keyword>
<organism evidence="1 2">
    <name type="scientific">Glutinoglossum americanum</name>
    <dbReference type="NCBI Taxonomy" id="1670608"/>
    <lineage>
        <taxon>Eukaryota</taxon>
        <taxon>Fungi</taxon>
        <taxon>Dikarya</taxon>
        <taxon>Ascomycota</taxon>
        <taxon>Pezizomycotina</taxon>
        <taxon>Geoglossomycetes</taxon>
        <taxon>Geoglossales</taxon>
        <taxon>Geoglossaceae</taxon>
        <taxon>Glutinoglossum</taxon>
    </lineage>
</organism>
<dbReference type="EMBL" id="JAGHQL010000052">
    <property type="protein sequence ID" value="KAH0542512.1"/>
    <property type="molecule type" value="Genomic_DNA"/>
</dbReference>
<sequence>MDSTVQPKLKYGLKLVGRTTSGLPIPGNQDQQHFLHPQPEKDVGWREIPAPNTLQGLTPELKSMILHFLSDSKSLLSLTLACRSFHHIYLSHRNSVLSAVAINSIHSNAISDAWAVHEASRIVKPGLPDEDPVPEFLGTFYFAEGLQVRAVAALTDPETSISLLQFHRWCVGPLLDDLTATLLSAHPISGLSDPKFSPLSLSEMRRISRALYRFQLYCILFKDQWVPGGLLPVERPSKLEWSEVFLDYLSPWEVEEMCCVHDYLYKQLWPMWEKMAYNDAELGEYAPAPYCVRTDLNNEHMAYLLSRGLPFLQTIILHARINGYDSYSQLIRDDLSIDWHPFTYAAGYYYPHHASNGIAEEYSTLTFQGDNNAEAPNIGWLWAHNYKMEYDPNSHLYSHLRAWGYALWDKVRLERWGILWEDPRSDIVRRNWEVLRQGNELEQGGA</sequence>
<evidence type="ECO:0008006" key="3">
    <source>
        <dbReference type="Google" id="ProtNLM"/>
    </source>
</evidence>
<comment type="caution">
    <text evidence="1">The sequence shown here is derived from an EMBL/GenBank/DDBJ whole genome shotgun (WGS) entry which is preliminary data.</text>
</comment>
<reference evidence="1" key="1">
    <citation type="submission" date="2021-03" db="EMBL/GenBank/DDBJ databases">
        <title>Comparative genomics and phylogenomic investigation of the class Geoglossomycetes provide insights into ecological specialization and systematics.</title>
        <authorList>
            <person name="Melie T."/>
            <person name="Pirro S."/>
            <person name="Miller A.N."/>
            <person name="Quandt A."/>
        </authorList>
    </citation>
    <scope>NUCLEOTIDE SEQUENCE</scope>
    <source>
        <strain evidence="1">GBOQ0MN5Z8</strain>
    </source>
</reference>
<dbReference type="InterPro" id="IPR036047">
    <property type="entry name" value="F-box-like_dom_sf"/>
</dbReference>
<dbReference type="AlphaFoldDB" id="A0A9P8I515"/>
<proteinExistence type="predicted"/>
<dbReference type="OrthoDB" id="5427059at2759"/>
<protein>
    <recommendedName>
        <fullName evidence="3">F-box domain-containing protein</fullName>
    </recommendedName>
</protein>
<dbReference type="SUPFAM" id="SSF81383">
    <property type="entry name" value="F-box domain"/>
    <property type="match status" value="1"/>
</dbReference>
<gene>
    <name evidence="1" type="ORF">FGG08_003108</name>
</gene>
<accession>A0A9P8I515</accession>
<name>A0A9P8I515_9PEZI</name>